<sequence length="109" mass="13113">MLFLNDTEVNDSPKINHIRMRHPLFDWTFRVDVVAENKTRRGRRTSRNQNWIYDILILFRSLSLFSTKNVVLGETGSLRTCVKALLDRRKYFYLDNNIATYFGFYWITQ</sequence>
<dbReference type="Proteomes" id="UP000886998">
    <property type="component" value="Unassembled WGS sequence"/>
</dbReference>
<gene>
    <name evidence="1" type="ORF">TNIN_287451</name>
</gene>
<protein>
    <submittedName>
        <fullName evidence="1">Uncharacterized protein</fullName>
    </submittedName>
</protein>
<comment type="caution">
    <text evidence="1">The sequence shown here is derived from an EMBL/GenBank/DDBJ whole genome shotgun (WGS) entry which is preliminary data.</text>
</comment>
<dbReference type="AlphaFoldDB" id="A0A8X6XER7"/>
<proteinExistence type="predicted"/>
<accession>A0A8X6XER7</accession>
<organism evidence="1 2">
    <name type="scientific">Trichonephila inaurata madagascariensis</name>
    <dbReference type="NCBI Taxonomy" id="2747483"/>
    <lineage>
        <taxon>Eukaryota</taxon>
        <taxon>Metazoa</taxon>
        <taxon>Ecdysozoa</taxon>
        <taxon>Arthropoda</taxon>
        <taxon>Chelicerata</taxon>
        <taxon>Arachnida</taxon>
        <taxon>Araneae</taxon>
        <taxon>Araneomorphae</taxon>
        <taxon>Entelegynae</taxon>
        <taxon>Araneoidea</taxon>
        <taxon>Nephilidae</taxon>
        <taxon>Trichonephila</taxon>
        <taxon>Trichonephila inaurata</taxon>
    </lineage>
</organism>
<evidence type="ECO:0000313" key="1">
    <source>
        <dbReference type="EMBL" id="GFY51909.1"/>
    </source>
</evidence>
<reference evidence="1" key="1">
    <citation type="submission" date="2020-08" db="EMBL/GenBank/DDBJ databases">
        <title>Multicomponent nature underlies the extraordinary mechanical properties of spider dragline silk.</title>
        <authorList>
            <person name="Kono N."/>
            <person name="Nakamura H."/>
            <person name="Mori M."/>
            <person name="Yoshida Y."/>
            <person name="Ohtoshi R."/>
            <person name="Malay A.D."/>
            <person name="Moran D.A.P."/>
            <person name="Tomita M."/>
            <person name="Numata K."/>
            <person name="Arakawa K."/>
        </authorList>
    </citation>
    <scope>NUCLEOTIDE SEQUENCE</scope>
</reference>
<keyword evidence="2" id="KW-1185">Reference proteome</keyword>
<name>A0A8X6XER7_9ARAC</name>
<dbReference type="EMBL" id="BMAV01008361">
    <property type="protein sequence ID" value="GFY51909.1"/>
    <property type="molecule type" value="Genomic_DNA"/>
</dbReference>
<evidence type="ECO:0000313" key="2">
    <source>
        <dbReference type="Proteomes" id="UP000886998"/>
    </source>
</evidence>